<keyword evidence="2" id="KW-1185">Reference proteome</keyword>
<dbReference type="Gene3D" id="1.25.40.10">
    <property type="entry name" value="Tetratricopeptide repeat domain"/>
    <property type="match status" value="1"/>
</dbReference>
<organism evidence="1 2">
    <name type="scientific">Cerasicoccus arenae</name>
    <dbReference type="NCBI Taxonomy" id="424488"/>
    <lineage>
        <taxon>Bacteria</taxon>
        <taxon>Pseudomonadati</taxon>
        <taxon>Verrucomicrobiota</taxon>
        <taxon>Opitutia</taxon>
        <taxon>Puniceicoccales</taxon>
        <taxon>Cerasicoccaceae</taxon>
        <taxon>Cerasicoccus</taxon>
    </lineage>
</organism>
<evidence type="ECO:0008006" key="3">
    <source>
        <dbReference type="Google" id="ProtNLM"/>
    </source>
</evidence>
<accession>A0A8J3DB60</accession>
<dbReference type="InterPro" id="IPR011990">
    <property type="entry name" value="TPR-like_helical_dom_sf"/>
</dbReference>
<reference evidence="1" key="2">
    <citation type="submission" date="2020-09" db="EMBL/GenBank/DDBJ databases">
        <authorList>
            <person name="Sun Q."/>
            <person name="Kim S."/>
        </authorList>
    </citation>
    <scope>NUCLEOTIDE SEQUENCE</scope>
    <source>
        <strain evidence="1">KCTC 12870</strain>
    </source>
</reference>
<proteinExistence type="predicted"/>
<dbReference type="AlphaFoldDB" id="A0A8J3DB60"/>
<evidence type="ECO:0000313" key="1">
    <source>
        <dbReference type="EMBL" id="GHB99919.1"/>
    </source>
</evidence>
<comment type="caution">
    <text evidence="1">The sequence shown here is derived from an EMBL/GenBank/DDBJ whole genome shotgun (WGS) entry which is preliminary data.</text>
</comment>
<reference evidence="1" key="1">
    <citation type="journal article" date="2014" name="Int. J. Syst. Evol. Microbiol.">
        <title>Complete genome sequence of Corynebacterium casei LMG S-19264T (=DSM 44701T), isolated from a smear-ripened cheese.</title>
        <authorList>
            <consortium name="US DOE Joint Genome Institute (JGI-PGF)"/>
            <person name="Walter F."/>
            <person name="Albersmeier A."/>
            <person name="Kalinowski J."/>
            <person name="Ruckert C."/>
        </authorList>
    </citation>
    <scope>NUCLEOTIDE SEQUENCE</scope>
    <source>
        <strain evidence="1">KCTC 12870</strain>
    </source>
</reference>
<dbReference type="SUPFAM" id="SSF48452">
    <property type="entry name" value="TPR-like"/>
    <property type="match status" value="1"/>
</dbReference>
<protein>
    <recommendedName>
        <fullName evidence="3">Tetratricopeptide repeat protein</fullName>
    </recommendedName>
</protein>
<dbReference type="Proteomes" id="UP000642829">
    <property type="component" value="Unassembled WGS sequence"/>
</dbReference>
<dbReference type="EMBL" id="BMXG01000008">
    <property type="protein sequence ID" value="GHB99919.1"/>
    <property type="molecule type" value="Genomic_DNA"/>
</dbReference>
<name>A0A8J3DB60_9BACT</name>
<gene>
    <name evidence="1" type="ORF">GCM10007047_15150</name>
</gene>
<sequence length="335" mass="38080">MGTSELRVQLQYPTQVNDFILTEVENGSLVLRPVGRDVGSRVYLELEDLKRARVVLNFLFPKEYYDAIEQMELRNASRALPALRRHSSPLLDYLALSSLPGNLQPAVISYIDVLSATGEWKDAVDVAMRIPIPDSSPQALRRIGKLAFELQENGEAAELDRLQNYITSYETLPREQLEVLMDLGDQWRESGEYLKAYKLYRIIQSNEGPDQIQARLWVAYCSFYLGHKIVPRVFLDTLPDMETSDPGYSLWELIQARIRIENGDFTNAMRMVAEGKMYSSAADPWYPELLHTLAILYGELGLTEASVSAHREVSTLFPNSKWAAESLSILDNNQI</sequence>
<dbReference type="RefSeq" id="WP_194500013.1">
    <property type="nucleotide sequence ID" value="NZ_JBHLZG010000014.1"/>
</dbReference>
<evidence type="ECO:0000313" key="2">
    <source>
        <dbReference type="Proteomes" id="UP000642829"/>
    </source>
</evidence>